<evidence type="ECO:0000256" key="1">
    <source>
        <dbReference type="SAM" id="MobiDB-lite"/>
    </source>
</evidence>
<dbReference type="RefSeq" id="WP_267737589.1">
    <property type="nucleotide sequence ID" value="NZ_CP113089.1"/>
</dbReference>
<keyword evidence="2" id="KW-1133">Transmembrane helix</keyword>
<keyword evidence="3" id="KW-0482">Metalloprotease</keyword>
<feature type="transmembrane region" description="Helical" evidence="2">
    <location>
        <begin position="219"/>
        <end position="240"/>
    </location>
</feature>
<name>A0A9E8MM84_9MICO</name>
<protein>
    <submittedName>
        <fullName evidence="3">PrsW family intramembrane metalloprotease</fullName>
    </submittedName>
</protein>
<dbReference type="AlphaFoldDB" id="A0A9E8MM84"/>
<dbReference type="Proteomes" id="UP001164706">
    <property type="component" value="Chromosome"/>
</dbReference>
<gene>
    <name evidence="3" type="ORF">OVN18_00665</name>
</gene>
<dbReference type="KEGG" id="mdb:OVN18_00665"/>
<proteinExistence type="predicted"/>
<dbReference type="PANTHER" id="PTHR36844:SF1">
    <property type="entry name" value="PROTEASE PRSW"/>
    <property type="match status" value="1"/>
</dbReference>
<keyword evidence="4" id="KW-1185">Reference proteome</keyword>
<feature type="transmembrane region" description="Helical" evidence="2">
    <location>
        <begin position="177"/>
        <end position="199"/>
    </location>
</feature>
<accession>A0A9E8MM84</accession>
<dbReference type="GO" id="GO:0008237">
    <property type="term" value="F:metallopeptidase activity"/>
    <property type="evidence" value="ECO:0007669"/>
    <property type="project" value="UniProtKB-KW"/>
</dbReference>
<reference evidence="3" key="1">
    <citation type="submission" date="2022-11" db="EMBL/GenBank/DDBJ databases">
        <title>Description of Microcella daejonensis nov. sp, isolated from riverside soil.</title>
        <authorList>
            <person name="Molina K.M."/>
            <person name="Kim S.B."/>
        </authorList>
    </citation>
    <scope>NUCLEOTIDE SEQUENCE</scope>
    <source>
        <strain evidence="3">MMS21-STM12</strain>
    </source>
</reference>
<keyword evidence="2" id="KW-0472">Membrane</keyword>
<evidence type="ECO:0000313" key="4">
    <source>
        <dbReference type="Proteomes" id="UP001164706"/>
    </source>
</evidence>
<keyword evidence="3" id="KW-0645">Protease</keyword>
<organism evidence="3 4">
    <name type="scientific">Microcella daejeonensis</name>
    <dbReference type="NCBI Taxonomy" id="2994971"/>
    <lineage>
        <taxon>Bacteria</taxon>
        <taxon>Bacillati</taxon>
        <taxon>Actinomycetota</taxon>
        <taxon>Actinomycetes</taxon>
        <taxon>Micrococcales</taxon>
        <taxon>Microbacteriaceae</taxon>
        <taxon>Microcella</taxon>
    </lineage>
</organism>
<keyword evidence="3" id="KW-0378">Hydrolase</keyword>
<dbReference type="Pfam" id="PF13367">
    <property type="entry name" value="PrsW-protease"/>
    <property type="match status" value="1"/>
</dbReference>
<dbReference type="EMBL" id="CP113089">
    <property type="protein sequence ID" value="WAB81572.1"/>
    <property type="molecule type" value="Genomic_DNA"/>
</dbReference>
<feature type="transmembrane region" description="Helical" evidence="2">
    <location>
        <begin position="101"/>
        <end position="121"/>
    </location>
</feature>
<evidence type="ECO:0000256" key="2">
    <source>
        <dbReference type="SAM" id="Phobius"/>
    </source>
</evidence>
<feature type="transmembrane region" description="Helical" evidence="2">
    <location>
        <begin position="278"/>
        <end position="298"/>
    </location>
</feature>
<feature type="region of interest" description="Disordered" evidence="1">
    <location>
        <begin position="1"/>
        <end position="32"/>
    </location>
</feature>
<feature type="transmembrane region" description="Helical" evidence="2">
    <location>
        <begin position="247"/>
        <end position="266"/>
    </location>
</feature>
<keyword evidence="2" id="KW-0812">Transmembrane</keyword>
<feature type="transmembrane region" description="Helical" evidence="2">
    <location>
        <begin position="40"/>
        <end position="62"/>
    </location>
</feature>
<feature type="transmembrane region" description="Helical" evidence="2">
    <location>
        <begin position="141"/>
        <end position="165"/>
    </location>
</feature>
<feature type="transmembrane region" description="Helical" evidence="2">
    <location>
        <begin position="68"/>
        <end position="89"/>
    </location>
</feature>
<evidence type="ECO:0000313" key="3">
    <source>
        <dbReference type="EMBL" id="WAB81572.1"/>
    </source>
</evidence>
<dbReference type="PANTHER" id="PTHR36844">
    <property type="entry name" value="PROTEASE PRSW"/>
    <property type="match status" value="1"/>
</dbReference>
<dbReference type="InterPro" id="IPR026898">
    <property type="entry name" value="PrsW"/>
</dbReference>
<sequence length="400" mass="42261">MTEPHAPNPLALAPEPVRAETASPAQPPALTGRRARGAGATLLAVIGLILVSLLTLAVLAYLVSGLGAYGVIIAGIMALVPLTIVFLGVRWIDRWEPEPRGALVFAFLWGAGASVLIALLVDVQIQGIVATAGGPNGASEFFGAAIQAPIVEELAKGIGVLLILWGARRHFDGPVDGIVYAAWVAGGFAFTENILYFGVQLTEGGLLTTGTIEIFIIRGIMSPFAHVMFTALIGAALGAAAQRGSRLALGAFLLGLVPAVLLHAFWNGALFFVGDFYGYYLLVQVPLFLVGIALVTMLRRQEMRLTQARLSEYAQAGWLHADEVGMLATPAGRRAATAWAARSGASRLMAAFIRDATRLAHARQRIVVGRDRIGARADEAQLLERVSAARHALRANAPRG</sequence>